<proteinExistence type="predicted"/>
<dbReference type="Pfam" id="PF01551">
    <property type="entry name" value="Peptidase_M23"/>
    <property type="match status" value="1"/>
</dbReference>
<accession>A0A4Q8LFV1</accession>
<evidence type="ECO:0000313" key="3">
    <source>
        <dbReference type="Proteomes" id="UP000291286"/>
    </source>
</evidence>
<reference evidence="2 3" key="1">
    <citation type="submission" date="2019-02" db="EMBL/GenBank/DDBJ databases">
        <title>WGS of Pseudoxanthomonas species novum from clinical isolates.</title>
        <authorList>
            <person name="Bernier A.-M."/>
            <person name="Bernard K."/>
            <person name="Vachon A."/>
        </authorList>
    </citation>
    <scope>NUCLEOTIDE SEQUENCE [LARGE SCALE GENOMIC DNA]</scope>
    <source>
        <strain evidence="2 3">NML171202</strain>
    </source>
</reference>
<dbReference type="InterPro" id="IPR011055">
    <property type="entry name" value="Dup_hybrid_motif"/>
</dbReference>
<name>A0A4Q8LFV1_9GAMM</name>
<dbReference type="CDD" id="cd12797">
    <property type="entry name" value="M23_peptidase"/>
    <property type="match status" value="1"/>
</dbReference>
<gene>
    <name evidence="2" type="ORF">EA661_13495</name>
</gene>
<evidence type="ECO:0000313" key="2">
    <source>
        <dbReference type="EMBL" id="TAA27748.1"/>
    </source>
</evidence>
<dbReference type="Proteomes" id="UP000291286">
    <property type="component" value="Unassembled WGS sequence"/>
</dbReference>
<dbReference type="InterPro" id="IPR016047">
    <property type="entry name" value="M23ase_b-sheet_dom"/>
</dbReference>
<dbReference type="EMBL" id="SHMB01000005">
    <property type="protein sequence ID" value="TAA27748.1"/>
    <property type="molecule type" value="Genomic_DNA"/>
</dbReference>
<sequence length="205" mass="22257">MEMWFMLAALLAAMPGPPPKAVMPKGEIEQITLAPMFRYRFMCSEHPVGELDYAGDALGTDCLVFGGMDGDSGFARLYRRDGHANADWYGWHAEVLAPVDGVIAFVYDNPRVNTPGTLGPPPAGTVRIRTPDGAIVTMGHLAELRVHVGETVEAGHVLGVDGNNGNARAPHIHVGAYREADNTPLQIRWDLRALARTQPFRESGD</sequence>
<evidence type="ECO:0000259" key="1">
    <source>
        <dbReference type="Pfam" id="PF01551"/>
    </source>
</evidence>
<protein>
    <submittedName>
        <fullName evidence="2">M23 family peptidase</fullName>
    </submittedName>
</protein>
<dbReference type="SUPFAM" id="SSF51261">
    <property type="entry name" value="Duplicated hybrid motif"/>
    <property type="match status" value="1"/>
</dbReference>
<comment type="caution">
    <text evidence="2">The sequence shown here is derived from an EMBL/GenBank/DDBJ whole genome shotgun (WGS) entry which is preliminary data.</text>
</comment>
<dbReference type="Gene3D" id="2.70.70.10">
    <property type="entry name" value="Glucose Permease (Domain IIA)"/>
    <property type="match status" value="1"/>
</dbReference>
<feature type="domain" description="M23ase beta-sheet core" evidence="1">
    <location>
        <begin position="93"/>
        <end position="179"/>
    </location>
</feature>
<dbReference type="AlphaFoldDB" id="A0A4Q8LFV1"/>
<organism evidence="2 3">
    <name type="scientific">Pseudoxanthomonas winnipegensis</name>
    <dbReference type="NCBI Taxonomy" id="2480810"/>
    <lineage>
        <taxon>Bacteria</taxon>
        <taxon>Pseudomonadati</taxon>
        <taxon>Pseudomonadota</taxon>
        <taxon>Gammaproteobacteria</taxon>
        <taxon>Lysobacterales</taxon>
        <taxon>Lysobacteraceae</taxon>
        <taxon>Pseudoxanthomonas</taxon>
    </lineage>
</organism>